<protein>
    <submittedName>
        <fullName evidence="1">Uncharacterized protein</fullName>
    </submittedName>
</protein>
<name>A0A1B6ICY2_9HEMI</name>
<feature type="non-terminal residue" evidence="1">
    <location>
        <position position="150"/>
    </location>
</feature>
<evidence type="ECO:0000313" key="1">
    <source>
        <dbReference type="EMBL" id="JAS84804.1"/>
    </source>
</evidence>
<organism evidence="1">
    <name type="scientific">Homalodisca liturata</name>
    <dbReference type="NCBI Taxonomy" id="320908"/>
    <lineage>
        <taxon>Eukaryota</taxon>
        <taxon>Metazoa</taxon>
        <taxon>Ecdysozoa</taxon>
        <taxon>Arthropoda</taxon>
        <taxon>Hexapoda</taxon>
        <taxon>Insecta</taxon>
        <taxon>Pterygota</taxon>
        <taxon>Neoptera</taxon>
        <taxon>Paraneoptera</taxon>
        <taxon>Hemiptera</taxon>
        <taxon>Auchenorrhyncha</taxon>
        <taxon>Membracoidea</taxon>
        <taxon>Cicadellidae</taxon>
        <taxon>Cicadellinae</taxon>
        <taxon>Proconiini</taxon>
        <taxon>Homalodisca</taxon>
    </lineage>
</organism>
<proteinExistence type="predicted"/>
<dbReference type="EMBL" id="GECU01022902">
    <property type="protein sequence ID" value="JAS84804.1"/>
    <property type="molecule type" value="Transcribed_RNA"/>
</dbReference>
<gene>
    <name evidence="1" type="ORF">g.46506</name>
</gene>
<accession>A0A1B6ICY2</accession>
<dbReference type="AlphaFoldDB" id="A0A1B6ICY2"/>
<feature type="non-terminal residue" evidence="1">
    <location>
        <position position="1"/>
    </location>
</feature>
<reference evidence="1" key="1">
    <citation type="submission" date="2015-11" db="EMBL/GenBank/DDBJ databases">
        <title>De novo transcriptome assembly of four potential Pierce s Disease insect vectors from Arizona vineyards.</title>
        <authorList>
            <person name="Tassone E.E."/>
        </authorList>
    </citation>
    <scope>NUCLEOTIDE SEQUENCE</scope>
</reference>
<sequence length="150" mass="16915">LISGDRDFTLSVEKSINNIHMIKNIETSMDFTKPIHNMQIANNRPSMLPDGQMEFISRVKNSPVERNSSLIEESDGHVLTSNTSTNKTYVRENLEADTKLNKSIASIQTANNRNSMMPNSQMEFASMVENQPFDTRKSTNVSTLIEESES</sequence>